<dbReference type="OrthoDB" id="8019713at2"/>
<evidence type="ECO:0000313" key="2">
    <source>
        <dbReference type="Proteomes" id="UP000436483"/>
    </source>
</evidence>
<protein>
    <submittedName>
        <fullName evidence="1">Uncharacterized protein</fullName>
    </submittedName>
</protein>
<keyword evidence="2" id="KW-1185">Reference proteome</keyword>
<proteinExistence type="predicted"/>
<dbReference type="Proteomes" id="UP000436483">
    <property type="component" value="Unassembled WGS sequence"/>
</dbReference>
<dbReference type="AlphaFoldDB" id="A0A7X3SN04"/>
<reference evidence="1 2" key="1">
    <citation type="submission" date="2019-12" db="EMBL/GenBank/DDBJ databases">
        <authorList>
            <person name="Yuan C.-G."/>
        </authorList>
    </citation>
    <scope>NUCLEOTIDE SEQUENCE [LARGE SCALE GENOMIC DNA]</scope>
    <source>
        <strain evidence="1 2">KCTC 23863</strain>
    </source>
</reference>
<sequence length="93" mass="10310">MTDSKDQKTTVILEPGQVAIVLGLEGGQINRQLVVGPEVEATLDDDHSDIPFHFFLASAFLVRLAQDEDFASELTEWYDERLQSEGDRTDAGT</sequence>
<dbReference type="RefSeq" id="WP_160883460.1">
    <property type="nucleotide sequence ID" value="NZ_WURB01000003.1"/>
</dbReference>
<accession>A0A7X3SN04</accession>
<name>A0A7X3SN04_9HYPH</name>
<dbReference type="EMBL" id="WURB01000003">
    <property type="protein sequence ID" value="MXQ10851.1"/>
    <property type="molecule type" value="Genomic_DNA"/>
</dbReference>
<comment type="caution">
    <text evidence="1">The sequence shown here is derived from an EMBL/GenBank/DDBJ whole genome shotgun (WGS) entry which is preliminary data.</text>
</comment>
<organism evidence="1 2">
    <name type="scientific">Microvirga makkahensis</name>
    <dbReference type="NCBI Taxonomy" id="1128670"/>
    <lineage>
        <taxon>Bacteria</taxon>
        <taxon>Pseudomonadati</taxon>
        <taxon>Pseudomonadota</taxon>
        <taxon>Alphaproteobacteria</taxon>
        <taxon>Hyphomicrobiales</taxon>
        <taxon>Methylobacteriaceae</taxon>
        <taxon>Microvirga</taxon>
    </lineage>
</organism>
<gene>
    <name evidence="1" type="ORF">GR328_05180</name>
</gene>
<evidence type="ECO:0000313" key="1">
    <source>
        <dbReference type="EMBL" id="MXQ10851.1"/>
    </source>
</evidence>
<reference evidence="1 2" key="2">
    <citation type="submission" date="2020-01" db="EMBL/GenBank/DDBJ databases">
        <title>Microvirga sp. nov., an arsenate reduction bacterium isolated from Tibet hotspring sediments.</title>
        <authorList>
            <person name="Xian W.-D."/>
            <person name="Li W.-J."/>
        </authorList>
    </citation>
    <scope>NUCLEOTIDE SEQUENCE [LARGE SCALE GENOMIC DNA]</scope>
    <source>
        <strain evidence="1 2">KCTC 23863</strain>
    </source>
</reference>